<proteinExistence type="predicted"/>
<sequence>MQTNDSVSSNDDSPQRYRMQRKPRLATLQAPSTHLSPPRLESSTNYSLNFSKKYNNNQQRHSFKSNFRNELSIDEEYIQIQSNDKTSYSKFARNKRLINQTVDETMNNSDYNMESKKSLDVSIMNVPQFSRNNRYALPSIANA</sequence>
<keyword evidence="3" id="KW-1185">Reference proteome</keyword>
<dbReference type="EMBL" id="CCKQ01010079">
    <property type="protein sequence ID" value="CDW81587.1"/>
    <property type="molecule type" value="Genomic_DNA"/>
</dbReference>
<dbReference type="Proteomes" id="UP000039865">
    <property type="component" value="Unassembled WGS sequence"/>
</dbReference>
<evidence type="ECO:0000313" key="2">
    <source>
        <dbReference type="EMBL" id="CDW81587.1"/>
    </source>
</evidence>
<reference evidence="2 3" key="1">
    <citation type="submission" date="2014-06" db="EMBL/GenBank/DDBJ databases">
        <authorList>
            <person name="Swart Estienne"/>
        </authorList>
    </citation>
    <scope>NUCLEOTIDE SEQUENCE [LARGE SCALE GENOMIC DNA]</scope>
    <source>
        <strain evidence="2 3">130c</strain>
    </source>
</reference>
<organism evidence="2 3">
    <name type="scientific">Stylonychia lemnae</name>
    <name type="common">Ciliate</name>
    <dbReference type="NCBI Taxonomy" id="5949"/>
    <lineage>
        <taxon>Eukaryota</taxon>
        <taxon>Sar</taxon>
        <taxon>Alveolata</taxon>
        <taxon>Ciliophora</taxon>
        <taxon>Intramacronucleata</taxon>
        <taxon>Spirotrichea</taxon>
        <taxon>Stichotrichia</taxon>
        <taxon>Sporadotrichida</taxon>
        <taxon>Oxytrichidae</taxon>
        <taxon>Stylonychinae</taxon>
        <taxon>Stylonychia</taxon>
    </lineage>
</organism>
<name>A0A078AJB2_STYLE</name>
<feature type="compositionally biased region" description="Polar residues" evidence="1">
    <location>
        <begin position="1"/>
        <end position="12"/>
    </location>
</feature>
<dbReference type="AlphaFoldDB" id="A0A078AJB2"/>
<feature type="region of interest" description="Disordered" evidence="1">
    <location>
        <begin position="1"/>
        <end position="44"/>
    </location>
</feature>
<feature type="compositionally biased region" description="Polar residues" evidence="1">
    <location>
        <begin position="29"/>
        <end position="44"/>
    </location>
</feature>
<protein>
    <submittedName>
        <fullName evidence="2">Uncharacterized protein</fullName>
    </submittedName>
</protein>
<evidence type="ECO:0000313" key="3">
    <source>
        <dbReference type="Proteomes" id="UP000039865"/>
    </source>
</evidence>
<accession>A0A078AJB2</accession>
<gene>
    <name evidence="2" type="primary">Contig19563.g20741</name>
    <name evidence="2" type="ORF">STYLEM_10607</name>
</gene>
<evidence type="ECO:0000256" key="1">
    <source>
        <dbReference type="SAM" id="MobiDB-lite"/>
    </source>
</evidence>
<dbReference type="InParanoid" id="A0A078AJB2"/>